<dbReference type="AlphaFoldDB" id="A0A934W8C8"/>
<evidence type="ECO:0000313" key="2">
    <source>
        <dbReference type="Proteomes" id="UP000622890"/>
    </source>
</evidence>
<sequence length="219" mass="24228">MYLPAHFEETELAAMHALMRAHPLGTLVLHGSAGLVADHLPFLLDTEGGGPGILLAHVARANALWRDALAGQGGAMVLFQGPSAYVSPNFYPSKAETHRVVPTYNYSAVHAWGRITVRDDARWLRGLLARLTRRFEADGQAQTLQPWRIGDAPADFIEAQLQKIVGIEIAIERMEGKVKMSQNRSDTDRRGVIEGLRRRAQGEDGLVAEEVERRLQEDC</sequence>
<keyword evidence="2" id="KW-1185">Reference proteome</keyword>
<dbReference type="PIRSF" id="PIRSF010372">
    <property type="entry name" value="PaiB"/>
    <property type="match status" value="1"/>
</dbReference>
<comment type="caution">
    <text evidence="1">The sequence shown here is derived from an EMBL/GenBank/DDBJ whole genome shotgun (WGS) entry which is preliminary data.</text>
</comment>
<dbReference type="PANTHER" id="PTHR35802:SF1">
    <property type="entry name" value="PROTEASE SYNTHASE AND SPORULATION PROTEIN PAI 2"/>
    <property type="match status" value="1"/>
</dbReference>
<dbReference type="Pfam" id="PF04299">
    <property type="entry name" value="FMN_bind_2"/>
    <property type="match status" value="1"/>
</dbReference>
<dbReference type="EMBL" id="JAEPBG010000008">
    <property type="protein sequence ID" value="MBK4736648.1"/>
    <property type="molecule type" value="Genomic_DNA"/>
</dbReference>
<evidence type="ECO:0000313" key="1">
    <source>
        <dbReference type="EMBL" id="MBK4736648.1"/>
    </source>
</evidence>
<dbReference type="SUPFAM" id="SSF50475">
    <property type="entry name" value="FMN-binding split barrel"/>
    <property type="match status" value="1"/>
</dbReference>
<dbReference type="InterPro" id="IPR007396">
    <property type="entry name" value="TR_PAI2-type"/>
</dbReference>
<dbReference type="RefSeq" id="WP_200594285.1">
    <property type="nucleotide sequence ID" value="NZ_JAEPBG010000008.1"/>
</dbReference>
<proteinExistence type="predicted"/>
<dbReference type="InterPro" id="IPR012349">
    <property type="entry name" value="Split_barrel_FMN-bd"/>
</dbReference>
<dbReference type="Gene3D" id="2.30.110.10">
    <property type="entry name" value="Electron Transport, Fmn-binding Protein, Chain A"/>
    <property type="match status" value="1"/>
</dbReference>
<name>A0A934W8C8_9BURK</name>
<dbReference type="PANTHER" id="PTHR35802">
    <property type="entry name" value="PROTEASE SYNTHASE AND SPORULATION PROTEIN PAI 2"/>
    <property type="match status" value="1"/>
</dbReference>
<reference evidence="1" key="1">
    <citation type="submission" date="2021-01" db="EMBL/GenBank/DDBJ databases">
        <title>Genome sequence of strain Noviherbaspirillum sp. DKR-6.</title>
        <authorList>
            <person name="Chaudhary D.K."/>
        </authorList>
    </citation>
    <scope>NUCLEOTIDE SEQUENCE</scope>
    <source>
        <strain evidence="1">DKR-6</strain>
    </source>
</reference>
<gene>
    <name evidence="1" type="ORF">JJB74_18640</name>
</gene>
<protein>
    <submittedName>
        <fullName evidence="1">FMN-binding negative transcriptional regulator</fullName>
    </submittedName>
</protein>
<accession>A0A934W8C8</accession>
<organism evidence="1 2">
    <name type="scientific">Noviherbaspirillum pedocola</name>
    <dbReference type="NCBI Taxonomy" id="2801341"/>
    <lineage>
        <taxon>Bacteria</taxon>
        <taxon>Pseudomonadati</taxon>
        <taxon>Pseudomonadota</taxon>
        <taxon>Betaproteobacteria</taxon>
        <taxon>Burkholderiales</taxon>
        <taxon>Oxalobacteraceae</taxon>
        <taxon>Noviherbaspirillum</taxon>
    </lineage>
</organism>
<dbReference type="Proteomes" id="UP000622890">
    <property type="component" value="Unassembled WGS sequence"/>
</dbReference>